<evidence type="ECO:0008006" key="3">
    <source>
        <dbReference type="Google" id="ProtNLM"/>
    </source>
</evidence>
<organism evidence="1 2">
    <name type="scientific">Adineta steineri</name>
    <dbReference type="NCBI Taxonomy" id="433720"/>
    <lineage>
        <taxon>Eukaryota</taxon>
        <taxon>Metazoa</taxon>
        <taxon>Spiralia</taxon>
        <taxon>Gnathifera</taxon>
        <taxon>Rotifera</taxon>
        <taxon>Eurotatoria</taxon>
        <taxon>Bdelloidea</taxon>
        <taxon>Adinetida</taxon>
        <taxon>Adinetidae</taxon>
        <taxon>Adineta</taxon>
    </lineage>
</organism>
<dbReference type="Proteomes" id="UP000663845">
    <property type="component" value="Unassembled WGS sequence"/>
</dbReference>
<comment type="caution">
    <text evidence="1">The sequence shown here is derived from an EMBL/GenBank/DDBJ whole genome shotgun (WGS) entry which is preliminary data.</text>
</comment>
<dbReference type="SUPFAM" id="SSF52047">
    <property type="entry name" value="RNI-like"/>
    <property type="match status" value="1"/>
</dbReference>
<protein>
    <recommendedName>
        <fullName evidence="3">F-box domain-containing protein</fullName>
    </recommendedName>
</protein>
<name>A0A815NXC5_9BILA</name>
<proteinExistence type="predicted"/>
<dbReference type="AlphaFoldDB" id="A0A815NXC5"/>
<gene>
    <name evidence="1" type="ORF">JYZ213_LOCUS40001</name>
</gene>
<dbReference type="InterPro" id="IPR032675">
    <property type="entry name" value="LRR_dom_sf"/>
</dbReference>
<dbReference type="Gene3D" id="3.80.10.10">
    <property type="entry name" value="Ribonuclease Inhibitor"/>
    <property type="match status" value="1"/>
</dbReference>
<reference evidence="1" key="1">
    <citation type="submission" date="2021-02" db="EMBL/GenBank/DDBJ databases">
        <authorList>
            <person name="Nowell W R."/>
        </authorList>
    </citation>
    <scope>NUCLEOTIDE SEQUENCE</scope>
</reference>
<evidence type="ECO:0000313" key="2">
    <source>
        <dbReference type="Proteomes" id="UP000663845"/>
    </source>
</evidence>
<evidence type="ECO:0000313" key="1">
    <source>
        <dbReference type="EMBL" id="CAF1438847.1"/>
    </source>
</evidence>
<dbReference type="EMBL" id="CAJNOG010001388">
    <property type="protein sequence ID" value="CAF1438847.1"/>
    <property type="molecule type" value="Genomic_DNA"/>
</dbReference>
<accession>A0A815NXC5</accession>
<sequence length="621" mass="73621">MEQIKQQRKISIEDSDDMKRKQLHTARQLENSFRINSSTKSVSYFEDLSNDIIYEIFEYFDFDYIYETFSNLNQRFVNLIINSNLPIKINISSISKPIFQRYYTDIIIPYRHRIKSLRITNIFAVNIILSPQDNISKLTRLETLIFTNISSSYFHNFQYLINLPKLSSLTIICKGDIIYKDYTMYDQAEIYHQIFQLPVLKYFNVLLETSLMPIVSSLSFATNKYSSIEHLVIKNNIELNELYIILSYVPQIRRLSISELQKSEYKQNITFPITLNNLTYISLELNHFDFDDFELLAKDLFHNLQVLRLYASLRIEYLDANRWQNLILSHIPNLIIFDFQYNYRTDIEKYSMSNYDNLIKNFTTSFWIERQWFFSSQHSFGYSANNFLFFSVKPYKRATFRLSGIIEEKLNFDSVHHIEIYNTHAINKCTNYFPNTTKLSFTGDWAPIHNLIDSSVPCIIALKQQLTEIVVEDVPVYFMDLVKLLSVAVNLKRLQFDYISIDEINPATIQQDAVFQLVSKTNVAKDLTLKCRSSLEKVELLFALCPRLQHFELHYDYTYFLKSLMKLILSKTNNNSRHLSSLCFIEEADETKENLKMVIKNDKLLDDYMVECIDKKVYVWW</sequence>